<gene>
    <name evidence="1" type="ORF">TCM_006431</name>
</gene>
<dbReference type="AlphaFoldDB" id="A0A061E565"/>
<dbReference type="InParanoid" id="A0A061E565"/>
<dbReference type="HOGENOM" id="CLU_2077347_0_0_1"/>
<accession>A0A061E565</accession>
<protein>
    <submittedName>
        <fullName evidence="1">Uncharacterized protein</fullName>
    </submittedName>
</protein>
<dbReference type="Proteomes" id="UP000026915">
    <property type="component" value="Chromosome 2"/>
</dbReference>
<sequence length="118" mass="13541">MAGPVQRLGGEKWKESRGHALWEGRVCNQKWQKKLGCRFYSFDSAVPRRYGLASNQSNRSIYRVVPVCEASSAPFLLHRHTKSPKNKLSKLTYIRSVITVTDRKKTTHKGIQLFDLHA</sequence>
<dbReference type="EMBL" id="CM001880">
    <property type="protein sequence ID" value="EOX97413.1"/>
    <property type="molecule type" value="Genomic_DNA"/>
</dbReference>
<evidence type="ECO:0000313" key="1">
    <source>
        <dbReference type="EMBL" id="EOX97413.1"/>
    </source>
</evidence>
<dbReference type="Gramene" id="EOX97413">
    <property type="protein sequence ID" value="EOX97413"/>
    <property type="gene ID" value="TCM_006431"/>
</dbReference>
<proteinExistence type="predicted"/>
<reference evidence="1 2" key="1">
    <citation type="journal article" date="2013" name="Genome Biol.">
        <title>The genome sequence of the most widely cultivated cacao type and its use to identify candidate genes regulating pod color.</title>
        <authorList>
            <person name="Motamayor J.C."/>
            <person name="Mockaitis K."/>
            <person name="Schmutz J."/>
            <person name="Haiminen N."/>
            <person name="Iii D.L."/>
            <person name="Cornejo O."/>
            <person name="Findley S.D."/>
            <person name="Zheng P."/>
            <person name="Utro F."/>
            <person name="Royaert S."/>
            <person name="Saski C."/>
            <person name="Jenkins J."/>
            <person name="Podicheti R."/>
            <person name="Zhao M."/>
            <person name="Scheffler B.E."/>
            <person name="Stack J.C."/>
            <person name="Feltus F.A."/>
            <person name="Mustiga G.M."/>
            <person name="Amores F."/>
            <person name="Phillips W."/>
            <person name="Marelli J.P."/>
            <person name="May G.D."/>
            <person name="Shapiro H."/>
            <person name="Ma J."/>
            <person name="Bustamante C.D."/>
            <person name="Schnell R.J."/>
            <person name="Main D."/>
            <person name="Gilbert D."/>
            <person name="Parida L."/>
            <person name="Kuhn D.N."/>
        </authorList>
    </citation>
    <scope>NUCLEOTIDE SEQUENCE [LARGE SCALE GENOMIC DNA]</scope>
    <source>
        <strain evidence="2">cv. Matina 1-6</strain>
    </source>
</reference>
<name>A0A061E565_THECC</name>
<keyword evidence="2" id="KW-1185">Reference proteome</keyword>
<evidence type="ECO:0000313" key="2">
    <source>
        <dbReference type="Proteomes" id="UP000026915"/>
    </source>
</evidence>
<organism evidence="1 2">
    <name type="scientific">Theobroma cacao</name>
    <name type="common">Cacao</name>
    <name type="synonym">Cocoa</name>
    <dbReference type="NCBI Taxonomy" id="3641"/>
    <lineage>
        <taxon>Eukaryota</taxon>
        <taxon>Viridiplantae</taxon>
        <taxon>Streptophyta</taxon>
        <taxon>Embryophyta</taxon>
        <taxon>Tracheophyta</taxon>
        <taxon>Spermatophyta</taxon>
        <taxon>Magnoliopsida</taxon>
        <taxon>eudicotyledons</taxon>
        <taxon>Gunneridae</taxon>
        <taxon>Pentapetalae</taxon>
        <taxon>rosids</taxon>
        <taxon>malvids</taxon>
        <taxon>Malvales</taxon>
        <taxon>Malvaceae</taxon>
        <taxon>Byttnerioideae</taxon>
        <taxon>Theobroma</taxon>
    </lineage>
</organism>